<dbReference type="InterPro" id="IPR050145">
    <property type="entry name" value="Centrin_CML-like"/>
</dbReference>
<dbReference type="Pfam" id="PF13499">
    <property type="entry name" value="EF-hand_7"/>
    <property type="match status" value="1"/>
</dbReference>
<keyword evidence="3" id="KW-0518">Myosin</keyword>
<dbReference type="InterPro" id="IPR011992">
    <property type="entry name" value="EF-hand-dom_pair"/>
</dbReference>
<keyword evidence="5" id="KW-0514">Muscle protein</keyword>
<keyword evidence="11" id="KW-1185">Reference proteome</keyword>
<dbReference type="InterPro" id="IPR018247">
    <property type="entry name" value="EF_Hand_1_Ca_BS"/>
</dbReference>
<keyword evidence="1" id="KW-0677">Repeat</keyword>
<keyword evidence="2" id="KW-0106">Calcium</keyword>
<comment type="caution">
    <text evidence="9">The sequence shown here is derived from an EMBL/GenBank/DDBJ whole genome shotgun (WGS) entry which is preliminary data.</text>
</comment>
<dbReference type="Gene3D" id="1.10.238.10">
    <property type="entry name" value="EF-hand"/>
    <property type="match status" value="1"/>
</dbReference>
<dbReference type="SMART" id="SM00054">
    <property type="entry name" value="EFh"/>
    <property type="match status" value="3"/>
</dbReference>
<evidence type="ECO:0000313" key="11">
    <source>
        <dbReference type="Proteomes" id="UP000828390"/>
    </source>
</evidence>
<comment type="function">
    <text evidence="6">In molluscan muscle, calcium regulation is associated with myosin rather than with actin. Muscle myosin contains two types of light chains: the catalytic light chain, essential for ATPase activity, and the regulatory light chain, a calcium-binding protein responsible for Ca(2+) dependent binding and Ca(2+) dependent Mg-ATPase activity.</text>
</comment>
<dbReference type="EMBL" id="JAIWYP010000003">
    <property type="protein sequence ID" value="KAH3844952.1"/>
    <property type="molecule type" value="Genomic_DNA"/>
</dbReference>
<evidence type="ECO:0000259" key="8">
    <source>
        <dbReference type="PROSITE" id="PS50222"/>
    </source>
</evidence>
<evidence type="ECO:0000256" key="4">
    <source>
        <dbReference type="ARBA" id="ARBA00023175"/>
    </source>
</evidence>
<dbReference type="PANTHER" id="PTHR23050">
    <property type="entry name" value="CALCIUM BINDING PROTEIN"/>
    <property type="match status" value="1"/>
</dbReference>
<reference evidence="9" key="2">
    <citation type="submission" date="2020-11" db="EMBL/GenBank/DDBJ databases">
        <authorList>
            <person name="McCartney M.A."/>
            <person name="Auch B."/>
            <person name="Kono T."/>
            <person name="Mallez S."/>
            <person name="Becker A."/>
            <person name="Gohl D.M."/>
            <person name="Silverstein K.A.T."/>
            <person name="Koren S."/>
            <person name="Bechman K.B."/>
            <person name="Herman A."/>
            <person name="Abrahante J.E."/>
            <person name="Garbe J."/>
        </authorList>
    </citation>
    <scope>NUCLEOTIDE SEQUENCE</scope>
    <source>
        <strain evidence="9">Duluth1</strain>
        <tissue evidence="9">Whole animal</tissue>
    </source>
</reference>
<keyword evidence="4" id="KW-0505">Motor protein</keyword>
<dbReference type="SUPFAM" id="SSF47473">
    <property type="entry name" value="EF-hand"/>
    <property type="match status" value="1"/>
</dbReference>
<dbReference type="GO" id="GO:0005509">
    <property type="term" value="F:calcium ion binding"/>
    <property type="evidence" value="ECO:0007669"/>
    <property type="project" value="InterPro"/>
</dbReference>
<evidence type="ECO:0000256" key="5">
    <source>
        <dbReference type="ARBA" id="ARBA00023179"/>
    </source>
</evidence>
<evidence type="ECO:0000256" key="3">
    <source>
        <dbReference type="ARBA" id="ARBA00023123"/>
    </source>
</evidence>
<evidence type="ECO:0000256" key="7">
    <source>
        <dbReference type="ARBA" id="ARBA00078496"/>
    </source>
</evidence>
<sequence>MSARIGFTLNPEGYEFIRREVKKEDVALIQRVFHTNDEGKKGYLTRVDLKVAVVELLGYKPAKFEVNQIFEKYAVEVAEDIQGLHLEGFTSCMCAKLAGQDEDDEIRHTFMALDAQCRGFLTLEEVKKAFSSVAPHVPEQVIHSAFREIDQDGDGRVSFKDFQFLMKYSLEDHI</sequence>
<evidence type="ECO:0000256" key="2">
    <source>
        <dbReference type="ARBA" id="ARBA00022837"/>
    </source>
</evidence>
<proteinExistence type="predicted"/>
<dbReference type="AlphaFoldDB" id="A0A9D4QW59"/>
<evidence type="ECO:0000256" key="6">
    <source>
        <dbReference type="ARBA" id="ARBA00049593"/>
    </source>
</evidence>
<name>A0A9D4QW59_DREPO</name>
<reference evidence="9" key="1">
    <citation type="journal article" date="2019" name="bioRxiv">
        <title>The Genome of the Zebra Mussel, Dreissena polymorpha: A Resource for Invasive Species Research.</title>
        <authorList>
            <person name="McCartney M.A."/>
            <person name="Auch B."/>
            <person name="Kono T."/>
            <person name="Mallez S."/>
            <person name="Zhang Y."/>
            <person name="Obille A."/>
            <person name="Becker A."/>
            <person name="Abrahante J.E."/>
            <person name="Garbe J."/>
            <person name="Badalamenti J.P."/>
            <person name="Herman A."/>
            <person name="Mangelson H."/>
            <person name="Liachko I."/>
            <person name="Sullivan S."/>
            <person name="Sone E.D."/>
            <person name="Koren S."/>
            <person name="Silverstein K.A.T."/>
            <person name="Beckman K.B."/>
            <person name="Gohl D.M."/>
        </authorList>
    </citation>
    <scope>NUCLEOTIDE SEQUENCE</scope>
    <source>
        <strain evidence="9">Duluth1</strain>
        <tissue evidence="9">Whole animal</tissue>
    </source>
</reference>
<dbReference type="EMBL" id="JAIWYP010000003">
    <property type="protein sequence ID" value="KAH3844984.1"/>
    <property type="molecule type" value="Genomic_DNA"/>
</dbReference>
<organism evidence="9 11">
    <name type="scientific">Dreissena polymorpha</name>
    <name type="common">Zebra mussel</name>
    <name type="synonym">Mytilus polymorpha</name>
    <dbReference type="NCBI Taxonomy" id="45954"/>
    <lineage>
        <taxon>Eukaryota</taxon>
        <taxon>Metazoa</taxon>
        <taxon>Spiralia</taxon>
        <taxon>Lophotrochozoa</taxon>
        <taxon>Mollusca</taxon>
        <taxon>Bivalvia</taxon>
        <taxon>Autobranchia</taxon>
        <taxon>Heteroconchia</taxon>
        <taxon>Euheterodonta</taxon>
        <taxon>Imparidentia</taxon>
        <taxon>Neoheterodontei</taxon>
        <taxon>Myida</taxon>
        <taxon>Dreissenoidea</taxon>
        <taxon>Dreissenidae</taxon>
        <taxon>Dreissena</taxon>
    </lineage>
</organism>
<dbReference type="InterPro" id="IPR002048">
    <property type="entry name" value="EF_hand_dom"/>
</dbReference>
<dbReference type="CDD" id="cd00051">
    <property type="entry name" value="EFh"/>
    <property type="match status" value="1"/>
</dbReference>
<protein>
    <recommendedName>
        <fullName evidence="7">Sulfhydryl light chain</fullName>
    </recommendedName>
</protein>
<evidence type="ECO:0000313" key="9">
    <source>
        <dbReference type="EMBL" id="KAH3844952.1"/>
    </source>
</evidence>
<dbReference type="FunFam" id="1.10.238.10:FF:000003">
    <property type="entry name" value="Calmodulin A"/>
    <property type="match status" value="1"/>
</dbReference>
<evidence type="ECO:0000256" key="1">
    <source>
        <dbReference type="ARBA" id="ARBA00022737"/>
    </source>
</evidence>
<dbReference type="GO" id="GO:0016459">
    <property type="term" value="C:myosin complex"/>
    <property type="evidence" value="ECO:0007669"/>
    <property type="project" value="UniProtKB-KW"/>
</dbReference>
<feature type="domain" description="EF-hand" evidence="8">
    <location>
        <begin position="137"/>
        <end position="172"/>
    </location>
</feature>
<feature type="domain" description="EF-hand" evidence="8">
    <location>
        <begin position="101"/>
        <end position="136"/>
    </location>
</feature>
<dbReference type="OrthoDB" id="26525at2759"/>
<dbReference type="PROSITE" id="PS00018">
    <property type="entry name" value="EF_HAND_1"/>
    <property type="match status" value="1"/>
</dbReference>
<accession>A0A9D4QW59</accession>
<dbReference type="Proteomes" id="UP000828390">
    <property type="component" value="Unassembled WGS sequence"/>
</dbReference>
<evidence type="ECO:0000313" key="10">
    <source>
        <dbReference type="EMBL" id="KAH3844984.1"/>
    </source>
</evidence>
<gene>
    <name evidence="9" type="ORF">DPMN_087218</name>
    <name evidence="10" type="ORF">DPMN_087253</name>
</gene>
<dbReference type="PROSITE" id="PS50222">
    <property type="entry name" value="EF_HAND_2"/>
    <property type="match status" value="2"/>
</dbReference>